<sequence length="662" mass="73143">MRDNIRIALVGDVGKSTLVTALIKETFVANVQAVVPEVTIPPEVTPENVTTHIVDTSSKSEDHEVLETELRKANVVCIVYAVDDRDSFRQTHEYWLPLLRRQGISVPVILVGNKVDTRDDEAGGPATVLEDEVVPIMNEYREIEICVECSAKALLNVSELFYFAQKAVIHPTRPLYDSRDHVMKPKCAEALTRIFRLCDADGDGVLNDAELNAFQRSCFNTPLQQRELEGVKELVQASCPDGITAGGLNVGGYLYLHLLFIQRGRVETTWMVLRRFGYGDDLGLREDYLRPALDVPPDCCVELSLAGYAFLTEIFKRYDADGDSALCPAELDHIFSLSPGLPWKHGHFPDSTVTNAAGHVTLEGWLAQWSMSTLLDHKTTLAYLAYFGFPGDTRDGLCVVARHGSSTTTINTNSSSGLRRRKRDKQLRNVFLCYVVGAAGSGKSSLIRAFAKKPFTAEYTPTMRSTTTVNSVDVKGSEKYLVMQEFGPYDTSVLQSRRQLENCDLLVMVYDSGDAGSFSYLANLRSNYALDSIPVIFVATKSDLDYVEQRSDPPPDVYCRELKVNAPIYVSARDGQMASVFQRMAAITRSPHSATPALLLARPHAWSTAKLVGVTALVGVGLASTFVAYQALRYWWTNAIHARSSASASAGAYYTVPKRSEL</sequence>
<dbReference type="GO" id="GO:0003924">
    <property type="term" value="F:GTPase activity"/>
    <property type="evidence" value="ECO:0007669"/>
    <property type="project" value="InterPro"/>
</dbReference>
<dbReference type="PROSITE" id="PS50222">
    <property type="entry name" value="EF_HAND_2"/>
    <property type="match status" value="2"/>
</dbReference>
<keyword evidence="4" id="KW-0812">Transmembrane</keyword>
<evidence type="ECO:0000313" key="18">
    <source>
        <dbReference type="EMBL" id="KAJ2776989.1"/>
    </source>
</evidence>
<dbReference type="Gene3D" id="1.10.238.10">
    <property type="entry name" value="EF-hand"/>
    <property type="match status" value="2"/>
</dbReference>
<evidence type="ECO:0000256" key="9">
    <source>
        <dbReference type="ARBA" id="ARBA00022801"/>
    </source>
</evidence>
<dbReference type="InterPro" id="IPR005225">
    <property type="entry name" value="Small_GTP-bd"/>
</dbReference>
<dbReference type="Pfam" id="PF00071">
    <property type="entry name" value="Ras"/>
    <property type="match status" value="2"/>
</dbReference>
<evidence type="ECO:0000256" key="11">
    <source>
        <dbReference type="ARBA" id="ARBA00022989"/>
    </source>
</evidence>
<keyword evidence="8 15" id="KW-1000">Mitochondrion outer membrane</keyword>
<evidence type="ECO:0000256" key="10">
    <source>
        <dbReference type="ARBA" id="ARBA00022837"/>
    </source>
</evidence>
<dbReference type="InterPro" id="IPR020860">
    <property type="entry name" value="MIRO_dom"/>
</dbReference>
<evidence type="ECO:0000256" key="2">
    <source>
        <dbReference type="ARBA" id="ARBA00004200"/>
    </source>
</evidence>
<dbReference type="OrthoDB" id="10020961at2759"/>
<dbReference type="GO" id="GO:0007005">
    <property type="term" value="P:mitochondrion organization"/>
    <property type="evidence" value="ECO:0007669"/>
    <property type="project" value="InterPro"/>
</dbReference>
<dbReference type="GO" id="GO:0005741">
    <property type="term" value="C:mitochondrial outer membrane"/>
    <property type="evidence" value="ECO:0007669"/>
    <property type="project" value="UniProtKB-SubCell"/>
</dbReference>
<keyword evidence="10 15" id="KW-0106">Calcium</keyword>
<dbReference type="PIRSF" id="PIRSF037488">
    <property type="entry name" value="Mt_Rho_GTPase"/>
    <property type="match status" value="1"/>
</dbReference>
<evidence type="ECO:0000256" key="8">
    <source>
        <dbReference type="ARBA" id="ARBA00022787"/>
    </source>
</evidence>
<dbReference type="InterPro" id="IPR018247">
    <property type="entry name" value="EF_Hand_1_Ca_BS"/>
</dbReference>
<feature type="domain" description="Miro" evidence="17">
    <location>
        <begin position="428"/>
        <end position="588"/>
    </location>
</feature>
<comment type="similarity">
    <text evidence="3 15">Belongs to the mitochondrial Rho GTPase family.</text>
</comment>
<evidence type="ECO:0000256" key="13">
    <source>
        <dbReference type="ARBA" id="ARBA00023134"/>
    </source>
</evidence>
<comment type="caution">
    <text evidence="18">The sequence shown here is derived from an EMBL/GenBank/DDBJ whole genome shotgun (WGS) entry which is preliminary data.</text>
</comment>
<evidence type="ECO:0000256" key="6">
    <source>
        <dbReference type="ARBA" id="ARBA00022737"/>
    </source>
</evidence>
<keyword evidence="9 15" id="KW-0378">Hydrolase</keyword>
<dbReference type="PROSITE" id="PS00018">
    <property type="entry name" value="EF_HAND_1"/>
    <property type="match status" value="1"/>
</dbReference>
<dbReference type="InterPro" id="IPR027417">
    <property type="entry name" value="P-loop_NTPase"/>
</dbReference>
<dbReference type="PRINTS" id="PR00449">
    <property type="entry name" value="RASTRNSFRMNG"/>
</dbReference>
<dbReference type="GO" id="GO:0005525">
    <property type="term" value="F:GTP binding"/>
    <property type="evidence" value="ECO:0007669"/>
    <property type="project" value="UniProtKB-KW"/>
</dbReference>
<reference evidence="18" key="1">
    <citation type="submission" date="2022-07" db="EMBL/GenBank/DDBJ databases">
        <title>Phylogenomic reconstructions and comparative analyses of Kickxellomycotina fungi.</title>
        <authorList>
            <person name="Reynolds N.K."/>
            <person name="Stajich J.E."/>
            <person name="Barry K."/>
            <person name="Grigoriev I.V."/>
            <person name="Crous P."/>
            <person name="Smith M.E."/>
        </authorList>
    </citation>
    <scope>NUCLEOTIDE SEQUENCE</scope>
    <source>
        <strain evidence="18">NBRC 105414</strain>
    </source>
</reference>
<dbReference type="PANTHER" id="PTHR46819">
    <property type="entry name" value="EF-HAND CALCIUM-BINDING DOMAIN-CONTAINING PROTEIN 7"/>
    <property type="match status" value="1"/>
</dbReference>
<evidence type="ECO:0000256" key="1">
    <source>
        <dbReference type="ARBA" id="ARBA00003481"/>
    </source>
</evidence>
<name>A0A9W8LEE0_9FUNG</name>
<dbReference type="SMART" id="SM00174">
    <property type="entry name" value="RHO"/>
    <property type="match status" value="1"/>
</dbReference>
<evidence type="ECO:0000259" key="17">
    <source>
        <dbReference type="PROSITE" id="PS51423"/>
    </source>
</evidence>
<dbReference type="EMBL" id="JANBUL010000320">
    <property type="protein sequence ID" value="KAJ2776989.1"/>
    <property type="molecule type" value="Genomic_DNA"/>
</dbReference>
<feature type="domain" description="EF-hand" evidence="16">
    <location>
        <begin position="186"/>
        <end position="221"/>
    </location>
</feature>
<evidence type="ECO:0000256" key="5">
    <source>
        <dbReference type="ARBA" id="ARBA00022723"/>
    </source>
</evidence>
<dbReference type="GO" id="GO:0005509">
    <property type="term" value="F:calcium ion binding"/>
    <property type="evidence" value="ECO:0007669"/>
    <property type="project" value="InterPro"/>
</dbReference>
<dbReference type="SMART" id="SM00175">
    <property type="entry name" value="RAB"/>
    <property type="match status" value="1"/>
</dbReference>
<keyword evidence="6" id="KW-0677">Repeat</keyword>
<feature type="domain" description="EF-hand" evidence="16">
    <location>
        <begin position="306"/>
        <end position="341"/>
    </location>
</feature>
<dbReference type="PROSITE" id="PS51423">
    <property type="entry name" value="MIRO"/>
    <property type="match status" value="2"/>
</dbReference>
<dbReference type="InterPro" id="IPR013566">
    <property type="entry name" value="EF_hand_assoc_1"/>
</dbReference>
<evidence type="ECO:0000313" key="19">
    <source>
        <dbReference type="Proteomes" id="UP001140217"/>
    </source>
</evidence>
<evidence type="ECO:0000256" key="14">
    <source>
        <dbReference type="ARBA" id="ARBA00023136"/>
    </source>
</evidence>
<dbReference type="Pfam" id="PF08355">
    <property type="entry name" value="EF_assoc_1"/>
    <property type="match status" value="1"/>
</dbReference>
<dbReference type="InterPro" id="IPR052266">
    <property type="entry name" value="Miro-EF-hand_domain"/>
</dbReference>
<keyword evidence="14 15" id="KW-0472">Membrane</keyword>
<evidence type="ECO:0000256" key="4">
    <source>
        <dbReference type="ARBA" id="ARBA00022692"/>
    </source>
</evidence>
<dbReference type="InterPro" id="IPR001806">
    <property type="entry name" value="Small_GTPase"/>
</dbReference>
<dbReference type="CDD" id="cd01893">
    <property type="entry name" value="Miro1"/>
    <property type="match status" value="1"/>
</dbReference>
<evidence type="ECO:0000256" key="12">
    <source>
        <dbReference type="ARBA" id="ARBA00023128"/>
    </source>
</evidence>
<dbReference type="Proteomes" id="UP001140217">
    <property type="component" value="Unassembled WGS sequence"/>
</dbReference>
<dbReference type="FunFam" id="3.40.50.300:FF:000553">
    <property type="entry name" value="Mitochondrial Rho GTPase"/>
    <property type="match status" value="1"/>
</dbReference>
<dbReference type="InterPro" id="IPR013567">
    <property type="entry name" value="EF_hand_assoc_2"/>
</dbReference>
<dbReference type="FunFam" id="1.10.238.10:FF:000011">
    <property type="entry name" value="Mitochondrial Rho GTPase"/>
    <property type="match status" value="1"/>
</dbReference>
<accession>A0A9W8LEE0</accession>
<organism evidence="18 19">
    <name type="scientific">Coemansia javaensis</name>
    <dbReference type="NCBI Taxonomy" id="2761396"/>
    <lineage>
        <taxon>Eukaryota</taxon>
        <taxon>Fungi</taxon>
        <taxon>Fungi incertae sedis</taxon>
        <taxon>Zoopagomycota</taxon>
        <taxon>Kickxellomycotina</taxon>
        <taxon>Kickxellomycetes</taxon>
        <taxon>Kickxellales</taxon>
        <taxon>Kickxellaceae</taxon>
        <taxon>Coemansia</taxon>
    </lineage>
</organism>
<dbReference type="InterPro" id="IPR011992">
    <property type="entry name" value="EF-hand-dom_pair"/>
</dbReference>
<feature type="domain" description="Miro" evidence="17">
    <location>
        <begin position="1"/>
        <end position="170"/>
    </location>
</feature>
<gene>
    <name evidence="18" type="primary">GEM1</name>
    <name evidence="18" type="ORF">H4R18_005386</name>
</gene>
<comment type="subcellular location">
    <subcellularLocation>
        <location evidence="2 15">Mitochondrion outer membrane</location>
        <topology evidence="2 15">Single-pass type IV membrane protein</topology>
    </subcellularLocation>
</comment>
<keyword evidence="19" id="KW-1185">Reference proteome</keyword>
<keyword evidence="11" id="KW-1133">Transmembrane helix</keyword>
<keyword evidence="12 15" id="KW-0496">Mitochondrion</keyword>
<keyword evidence="13 15" id="KW-0342">GTP-binding</keyword>
<keyword evidence="5" id="KW-0479">Metal-binding</keyword>
<dbReference type="FunFam" id="3.40.50.300:FF:000170">
    <property type="entry name" value="Mitochondrial Rho GTPase"/>
    <property type="match status" value="1"/>
</dbReference>
<keyword evidence="7 15" id="KW-0547">Nucleotide-binding</keyword>
<dbReference type="NCBIfam" id="TIGR00231">
    <property type="entry name" value="small_GTP"/>
    <property type="match status" value="1"/>
</dbReference>
<dbReference type="PANTHER" id="PTHR46819:SF1">
    <property type="entry name" value="EF-HAND CALCIUM-BINDING DOMAIN-CONTAINING PROTEIN 7"/>
    <property type="match status" value="1"/>
</dbReference>
<evidence type="ECO:0000256" key="15">
    <source>
        <dbReference type="PIRNR" id="PIRNR037488"/>
    </source>
</evidence>
<evidence type="ECO:0000259" key="16">
    <source>
        <dbReference type="PROSITE" id="PS50222"/>
    </source>
</evidence>
<dbReference type="InterPro" id="IPR002048">
    <property type="entry name" value="EF_hand_dom"/>
</dbReference>
<dbReference type="SMART" id="SM00173">
    <property type="entry name" value="RAS"/>
    <property type="match status" value="1"/>
</dbReference>
<evidence type="ECO:0000256" key="3">
    <source>
        <dbReference type="ARBA" id="ARBA00007981"/>
    </source>
</evidence>
<protein>
    <recommendedName>
        <fullName evidence="15">Mitochondrial Rho GTPase</fullName>
        <ecNumber evidence="15">3.6.5.-</ecNumber>
    </recommendedName>
</protein>
<dbReference type="Gene3D" id="3.40.50.300">
    <property type="entry name" value="P-loop containing nucleotide triphosphate hydrolases"/>
    <property type="match status" value="2"/>
</dbReference>
<dbReference type="SUPFAM" id="SSF47473">
    <property type="entry name" value="EF-hand"/>
    <property type="match status" value="1"/>
</dbReference>
<dbReference type="EC" id="3.6.5.-" evidence="15"/>
<dbReference type="SUPFAM" id="SSF52540">
    <property type="entry name" value="P-loop containing nucleoside triphosphate hydrolases"/>
    <property type="match status" value="2"/>
</dbReference>
<dbReference type="PROSITE" id="PS51421">
    <property type="entry name" value="RAS"/>
    <property type="match status" value="1"/>
</dbReference>
<comment type="function">
    <text evidence="1 15">Mitochondrial GTPase involved in mitochondrial trafficking. Probably involved in control of anterograde transport of mitochondria and their subcellular distribution.</text>
</comment>
<proteinExistence type="inferred from homology"/>
<dbReference type="InterPro" id="IPR021181">
    <property type="entry name" value="Miro"/>
</dbReference>
<dbReference type="Pfam" id="PF08356">
    <property type="entry name" value="EF_assoc_2"/>
    <property type="match status" value="1"/>
</dbReference>
<dbReference type="SMART" id="SM00054">
    <property type="entry name" value="EFh"/>
    <property type="match status" value="2"/>
</dbReference>
<dbReference type="AlphaFoldDB" id="A0A9W8LEE0"/>
<evidence type="ECO:0000256" key="7">
    <source>
        <dbReference type="ARBA" id="ARBA00022741"/>
    </source>
</evidence>
<dbReference type="PROSITE" id="PS51419">
    <property type="entry name" value="RAB"/>
    <property type="match status" value="1"/>
</dbReference>